<proteinExistence type="inferred from homology"/>
<reference evidence="9 10" key="1">
    <citation type="journal article" date="2012" name="Int. J. Syst. Evol. Microbiol.">
        <title>Shewanella dokdonensis sp. nov., isolated from seawater.</title>
        <authorList>
            <person name="Sung H.R."/>
            <person name="Yoon J.H."/>
            <person name="Ghim S.Y."/>
        </authorList>
    </citation>
    <scope>NUCLEOTIDE SEQUENCE [LARGE SCALE GENOMIC DNA]</scope>
    <source>
        <strain evidence="9 10">DSM 23626</strain>
    </source>
</reference>
<dbReference type="InterPro" id="IPR048300">
    <property type="entry name" value="TACO1_YebC-like_2nd/3rd_dom"/>
</dbReference>
<keyword evidence="10" id="KW-1185">Reference proteome</keyword>
<dbReference type="InterPro" id="IPR017856">
    <property type="entry name" value="Integrase-like_N"/>
</dbReference>
<keyword evidence="5 6" id="KW-0804">Transcription</keyword>
<dbReference type="Pfam" id="PF01709">
    <property type="entry name" value="Transcrip_reg"/>
    <property type="match status" value="1"/>
</dbReference>
<protein>
    <recommendedName>
        <fullName evidence="6">Probable transcriptional regulatory protein KHX94_18300</fullName>
    </recommendedName>
</protein>
<feature type="domain" description="TACO1/YebC-like second and third" evidence="7">
    <location>
        <begin position="83"/>
        <end position="236"/>
    </location>
</feature>
<organism evidence="9 10">
    <name type="scientific">Shewanella dokdonensis</name>
    <dbReference type="NCBI Taxonomy" id="712036"/>
    <lineage>
        <taxon>Bacteria</taxon>
        <taxon>Pseudomonadati</taxon>
        <taxon>Pseudomonadota</taxon>
        <taxon>Gammaproteobacteria</taxon>
        <taxon>Alteromonadales</taxon>
        <taxon>Shewanellaceae</taxon>
        <taxon>Shewanella</taxon>
    </lineage>
</organism>
<dbReference type="PANTHER" id="PTHR12532">
    <property type="entry name" value="TRANSLATIONAL ACTIVATOR OF CYTOCHROME C OXIDASE 1"/>
    <property type="match status" value="1"/>
</dbReference>
<evidence type="ECO:0000256" key="6">
    <source>
        <dbReference type="HAMAP-Rule" id="MF_00693"/>
    </source>
</evidence>
<evidence type="ECO:0000256" key="1">
    <source>
        <dbReference type="ARBA" id="ARBA00008724"/>
    </source>
</evidence>
<dbReference type="NCBIfam" id="NF009044">
    <property type="entry name" value="PRK12378.1"/>
    <property type="match status" value="1"/>
</dbReference>
<evidence type="ECO:0000256" key="2">
    <source>
        <dbReference type="ARBA" id="ARBA00022490"/>
    </source>
</evidence>
<evidence type="ECO:0000256" key="4">
    <source>
        <dbReference type="ARBA" id="ARBA00023125"/>
    </source>
</evidence>
<dbReference type="Gene3D" id="1.10.10.200">
    <property type="match status" value="1"/>
</dbReference>
<accession>A0ABX8DEB4</accession>
<evidence type="ECO:0000256" key="3">
    <source>
        <dbReference type="ARBA" id="ARBA00023015"/>
    </source>
</evidence>
<dbReference type="NCBIfam" id="TIGR01033">
    <property type="entry name" value="YebC/PmpR family DNA-binding transcriptional regulator"/>
    <property type="match status" value="1"/>
</dbReference>
<dbReference type="Gene3D" id="3.30.70.980">
    <property type="match status" value="2"/>
</dbReference>
<dbReference type="EMBL" id="CP074572">
    <property type="protein sequence ID" value="QVK23040.1"/>
    <property type="molecule type" value="Genomic_DNA"/>
</dbReference>
<dbReference type="InterPro" id="IPR029072">
    <property type="entry name" value="YebC-like"/>
</dbReference>
<evidence type="ECO:0000259" key="7">
    <source>
        <dbReference type="Pfam" id="PF01709"/>
    </source>
</evidence>
<dbReference type="InterPro" id="IPR026564">
    <property type="entry name" value="Transcrip_reg_TACO1-like_dom3"/>
</dbReference>
<keyword evidence="4 6" id="KW-0238">DNA-binding</keyword>
<name>A0ABX8DEB4_9GAMM</name>
<comment type="similarity">
    <text evidence="1 6">Belongs to the TACO1 family.</text>
</comment>
<dbReference type="Proteomes" id="UP000676428">
    <property type="component" value="Chromosome"/>
</dbReference>
<evidence type="ECO:0000256" key="5">
    <source>
        <dbReference type="ARBA" id="ARBA00023163"/>
    </source>
</evidence>
<keyword evidence="2 6" id="KW-0963">Cytoplasm</keyword>
<feature type="domain" description="TACO1/YebC-like N-terminal" evidence="8">
    <location>
        <begin position="5"/>
        <end position="76"/>
    </location>
</feature>
<dbReference type="NCBIfam" id="NF001030">
    <property type="entry name" value="PRK00110.1"/>
    <property type="match status" value="1"/>
</dbReference>
<dbReference type="InterPro" id="IPR049083">
    <property type="entry name" value="TACO1_YebC_N"/>
</dbReference>
<dbReference type="RefSeq" id="WP_213681683.1">
    <property type="nucleotide sequence ID" value="NZ_CP074572.1"/>
</dbReference>
<evidence type="ECO:0000259" key="8">
    <source>
        <dbReference type="Pfam" id="PF20772"/>
    </source>
</evidence>
<dbReference type="HAMAP" id="MF_00693">
    <property type="entry name" value="Transcrip_reg_TACO1"/>
    <property type="match status" value="1"/>
</dbReference>
<dbReference type="Pfam" id="PF20772">
    <property type="entry name" value="TACO1_YebC_N"/>
    <property type="match status" value="1"/>
</dbReference>
<dbReference type="PANTHER" id="PTHR12532:SF6">
    <property type="entry name" value="TRANSCRIPTIONAL REGULATORY PROTEIN YEBC-RELATED"/>
    <property type="match status" value="1"/>
</dbReference>
<dbReference type="GO" id="GO:0003677">
    <property type="term" value="F:DNA binding"/>
    <property type="evidence" value="ECO:0007669"/>
    <property type="project" value="UniProtKB-KW"/>
</dbReference>
<gene>
    <name evidence="9" type="ORF">KHX94_18300</name>
</gene>
<evidence type="ECO:0000313" key="10">
    <source>
        <dbReference type="Proteomes" id="UP000676428"/>
    </source>
</evidence>
<dbReference type="InterPro" id="IPR002876">
    <property type="entry name" value="Transcrip_reg_TACO1-like"/>
</dbReference>
<evidence type="ECO:0000313" key="9">
    <source>
        <dbReference type="EMBL" id="QVK23040.1"/>
    </source>
</evidence>
<keyword evidence="3 6" id="KW-0805">Transcription regulation</keyword>
<sequence>MAGHSKWANIKHRKGRQDAKRGKLFTKFIRELTVSAREGGPDPDSNPRLRAAVDKALSNNMTRDTVDRAIKRGAGELDGENLETIVYEGYGPGGTAVMVECMTDNRNRTVTGVRNAFNKSGGNLGTDGSVAYLFTKQGVISYDEGTDEDAIMEVALEAGADDVVVNDDSSVDVYTTPSAFGAVKDALDAAGFESVNAEVTMVPSTKADLDEETAAKFLRLIDMLEDHDDVQEVYHNGEISDEIMEKLDV</sequence>
<comment type="subcellular location">
    <subcellularLocation>
        <location evidence="6">Cytoplasm</location>
    </subcellularLocation>
</comment>
<dbReference type="SUPFAM" id="SSF75625">
    <property type="entry name" value="YebC-like"/>
    <property type="match status" value="1"/>
</dbReference>